<dbReference type="AlphaFoldDB" id="A0A558DIQ0"/>
<comment type="caution">
    <text evidence="8">The sequence shown here is derived from an EMBL/GenBank/DDBJ whole genome shotgun (WGS) entry which is preliminary data.</text>
</comment>
<feature type="transmembrane region" description="Helical" evidence="7">
    <location>
        <begin position="291"/>
        <end position="311"/>
    </location>
</feature>
<keyword evidence="3" id="KW-1003">Cell membrane</keyword>
<dbReference type="PANTHER" id="PTHR42775:SF2">
    <property type="entry name" value="PERMEASE"/>
    <property type="match status" value="1"/>
</dbReference>
<reference evidence="8 9" key="1">
    <citation type="submission" date="2019-07" db="EMBL/GenBank/DDBJ databases">
        <title>The pathways for chlorine oxyanion respiration interact through the shared metabolite chlorate.</title>
        <authorList>
            <person name="Barnum T.P."/>
            <person name="Cheng Y."/>
            <person name="Hill K.A."/>
            <person name="Lucas L.N."/>
            <person name="Carlson H.K."/>
            <person name="Coates J.D."/>
        </authorList>
    </citation>
    <scope>NUCLEOTIDE SEQUENCE [LARGE SCALE GENOMIC DNA]</scope>
    <source>
        <strain evidence="8 9">BK-1</strain>
    </source>
</reference>
<dbReference type="InterPro" id="IPR053166">
    <property type="entry name" value="UPF0718_permease"/>
</dbReference>
<sequence>MTSALSEKILDTALYAGQLFVELAVLFILISALVGALQIWLPAEKTRHYLSARHGHGYLIGALIGAATPFCSCSTVPLTLGLLRSGAGFGPTMTLLFTSPLVNPIIVTLFFITFGLELTLLYTGMAISMALIVSWLMDRAGFERYLRRDLFQPAPQSEPQSVTVSFDALQPKAKVEGACCSAPAPSTPDLTLPIAPDVSGLGVMQPVSHNINRRMATARRLLVEATTQFRSFLPHVAIGVLIGAVAHGFVPDTWLVTYAGGDNLWAIPIAALVGVPLYVRGSTMIPIALTLTAKGMGIGAVIALVIGGAGASLPEMIMLKRMFHWPIMIAFLVSVFGIAISTGLMAQIVL</sequence>
<feature type="transmembrane region" description="Helical" evidence="7">
    <location>
        <begin position="12"/>
        <end position="37"/>
    </location>
</feature>
<keyword evidence="4 7" id="KW-0812">Transmembrane</keyword>
<feature type="transmembrane region" description="Helical" evidence="7">
    <location>
        <begin position="57"/>
        <end position="83"/>
    </location>
</feature>
<evidence type="ECO:0000256" key="4">
    <source>
        <dbReference type="ARBA" id="ARBA00022692"/>
    </source>
</evidence>
<name>A0A558DIQ0_9GAMM</name>
<proteinExistence type="inferred from homology"/>
<dbReference type="InterPro" id="IPR005524">
    <property type="entry name" value="DUF318"/>
</dbReference>
<protein>
    <submittedName>
        <fullName evidence="8">Permease</fullName>
    </submittedName>
</protein>
<organism evidence="8 9">
    <name type="scientific">Sedimenticola selenatireducens</name>
    <dbReference type="NCBI Taxonomy" id="191960"/>
    <lineage>
        <taxon>Bacteria</taxon>
        <taxon>Pseudomonadati</taxon>
        <taxon>Pseudomonadota</taxon>
        <taxon>Gammaproteobacteria</taxon>
        <taxon>Chromatiales</taxon>
        <taxon>Sedimenticolaceae</taxon>
        <taxon>Sedimenticola</taxon>
    </lineage>
</organism>
<feature type="transmembrane region" description="Helical" evidence="7">
    <location>
        <begin position="95"/>
        <end position="114"/>
    </location>
</feature>
<dbReference type="Pfam" id="PF03773">
    <property type="entry name" value="ArsP_1"/>
    <property type="match status" value="1"/>
</dbReference>
<feature type="transmembrane region" description="Helical" evidence="7">
    <location>
        <begin position="232"/>
        <end position="250"/>
    </location>
</feature>
<dbReference type="GO" id="GO:0005886">
    <property type="term" value="C:plasma membrane"/>
    <property type="evidence" value="ECO:0007669"/>
    <property type="project" value="UniProtKB-SubCell"/>
</dbReference>
<comment type="similarity">
    <text evidence="2">Belongs to the UPF0718 family.</text>
</comment>
<dbReference type="OrthoDB" id="9777774at2"/>
<keyword evidence="6 7" id="KW-0472">Membrane</keyword>
<feature type="transmembrane region" description="Helical" evidence="7">
    <location>
        <begin position="120"/>
        <end position="137"/>
    </location>
</feature>
<evidence type="ECO:0000313" key="8">
    <source>
        <dbReference type="EMBL" id="TVO69015.1"/>
    </source>
</evidence>
<dbReference type="RefSeq" id="WP_144360528.1">
    <property type="nucleotide sequence ID" value="NZ_VMNH01000032.1"/>
</dbReference>
<evidence type="ECO:0000313" key="9">
    <source>
        <dbReference type="Proteomes" id="UP000316649"/>
    </source>
</evidence>
<gene>
    <name evidence="8" type="ORF">FHP88_18155</name>
</gene>
<keyword evidence="9" id="KW-1185">Reference proteome</keyword>
<comment type="subcellular location">
    <subcellularLocation>
        <location evidence="1">Cell membrane</location>
        <topology evidence="1">Multi-pass membrane protein</topology>
    </subcellularLocation>
</comment>
<feature type="transmembrane region" description="Helical" evidence="7">
    <location>
        <begin position="262"/>
        <end position="279"/>
    </location>
</feature>
<feature type="transmembrane region" description="Helical" evidence="7">
    <location>
        <begin position="323"/>
        <end position="346"/>
    </location>
</feature>
<evidence type="ECO:0000256" key="2">
    <source>
        <dbReference type="ARBA" id="ARBA00006386"/>
    </source>
</evidence>
<evidence type="ECO:0000256" key="1">
    <source>
        <dbReference type="ARBA" id="ARBA00004651"/>
    </source>
</evidence>
<accession>A0A558DIQ0</accession>
<evidence type="ECO:0000256" key="3">
    <source>
        <dbReference type="ARBA" id="ARBA00022475"/>
    </source>
</evidence>
<keyword evidence="5 7" id="KW-1133">Transmembrane helix</keyword>
<dbReference type="EMBL" id="VMNH01000032">
    <property type="protein sequence ID" value="TVO69015.1"/>
    <property type="molecule type" value="Genomic_DNA"/>
</dbReference>
<evidence type="ECO:0000256" key="7">
    <source>
        <dbReference type="SAM" id="Phobius"/>
    </source>
</evidence>
<dbReference type="PANTHER" id="PTHR42775">
    <property type="entry name" value="PERMEASE RV2963-RELATED"/>
    <property type="match status" value="1"/>
</dbReference>
<dbReference type="Proteomes" id="UP000316649">
    <property type="component" value="Unassembled WGS sequence"/>
</dbReference>
<evidence type="ECO:0000256" key="6">
    <source>
        <dbReference type="ARBA" id="ARBA00023136"/>
    </source>
</evidence>
<evidence type="ECO:0000256" key="5">
    <source>
        <dbReference type="ARBA" id="ARBA00022989"/>
    </source>
</evidence>